<gene>
    <name evidence="4" type="primary">LOC111009579</name>
</gene>
<dbReference type="OrthoDB" id="1545400at2759"/>
<dbReference type="Pfam" id="PF14577">
    <property type="entry name" value="SEO_C"/>
    <property type="match status" value="1"/>
</dbReference>
<dbReference type="PANTHER" id="PTHR33232:SF18">
    <property type="entry name" value="PROTEIN SIEVE ELEMENT OCCLUSION B-LIKE"/>
    <property type="match status" value="1"/>
</dbReference>
<evidence type="ECO:0000259" key="2">
    <source>
        <dbReference type="Pfam" id="PF14577"/>
    </source>
</evidence>
<dbReference type="InterPro" id="IPR027942">
    <property type="entry name" value="SEO_N"/>
</dbReference>
<dbReference type="InterPro" id="IPR039299">
    <property type="entry name" value="SEOA"/>
</dbReference>
<evidence type="ECO:0000313" key="4">
    <source>
        <dbReference type="RefSeq" id="XP_022138395.1"/>
    </source>
</evidence>
<proteinExistence type="predicted"/>
<reference evidence="4" key="1">
    <citation type="submission" date="2025-08" db="UniProtKB">
        <authorList>
            <consortium name="RefSeq"/>
        </authorList>
    </citation>
    <scope>IDENTIFICATION</scope>
    <source>
        <strain evidence="4">OHB3-1</strain>
    </source>
</reference>
<dbReference type="RefSeq" id="XP_022138395.1">
    <property type="nucleotide sequence ID" value="XM_022282703.1"/>
</dbReference>
<dbReference type="AlphaFoldDB" id="A0A6J1C9C4"/>
<keyword evidence="3" id="KW-1185">Reference proteome</keyword>
<accession>A0A6J1C9C4</accession>
<dbReference type="Proteomes" id="UP000504603">
    <property type="component" value="Unplaced"/>
</dbReference>
<feature type="domain" description="Sieve element occlusion C-terminal" evidence="2">
    <location>
        <begin position="479"/>
        <end position="674"/>
    </location>
</feature>
<evidence type="ECO:0000259" key="1">
    <source>
        <dbReference type="Pfam" id="PF14576"/>
    </source>
</evidence>
<dbReference type="InterPro" id="IPR027944">
    <property type="entry name" value="SEO_C"/>
</dbReference>
<dbReference type="GO" id="GO:0010088">
    <property type="term" value="P:phloem development"/>
    <property type="evidence" value="ECO:0007669"/>
    <property type="project" value="InterPro"/>
</dbReference>
<dbReference type="KEGG" id="mcha:111009579"/>
<name>A0A6J1C9C4_MOMCH</name>
<dbReference type="Pfam" id="PF14576">
    <property type="entry name" value="SEO_N"/>
    <property type="match status" value="1"/>
</dbReference>
<evidence type="ECO:0000313" key="3">
    <source>
        <dbReference type="Proteomes" id="UP000504603"/>
    </source>
</evidence>
<dbReference type="PANTHER" id="PTHR33232">
    <property type="entry name" value="PROTEIN SIEVE ELEMENT OCCLUSION B-LIKE"/>
    <property type="match status" value="1"/>
</dbReference>
<sequence length="680" mass="77670">MSVLTPKTPSKEELSLRKLTDDVVAGHIYAKHRDDDDEKTKIDVNNYISFLESTLANVDQISEAFSRGHDGRVVYSDDSYKTTVTVDPPADILQKISNELAFKTPGIEKAHQTTLAIFDILISHPWEAKAILTLAAFATDHGIIWHLNHHSNADPLAKSLATMRQSTSLKKHLDSIKYRQVVLSPNSLIHSCLLVIKRMNQVRIFSKYDSSETPELSSALRQIPLFTYWVIHAIVASRTEISSYLTGTESQSQQYLNELSERLNAILSILESQLNIIGEQQEELNLYRWLVDHIDQFPTEITLVVSKLLEGKTNAKPLINGLTHKEERIEDALGGKNVILLVSGLDISEEDLRALHLVHDELKKEDNYKIVWIPVMNSEVFDEEQSRKRYEHVRSAMKWYVVQYTTKIAGLRFVEEKWQLRDDALMVVLDSKSKVKFTNAIHLLRVWGTNALPFSNERANTLLRKNWPESTIVKFSDQPRLQSWINQERSIIFYGGKDPEWIQRFEEKVVDIKNDRLMKDNGIAFEIVPIGNNSKGAENSRFMSRFWITQWGFFVLKSQLIGSSASETTEDILRLISYENEDGWAVLVVGSAPLLVGRGNLVLAVFEDFNKWKHNLNMKGFPNSFKDHFNELAPTAHQCERVTLPGFSGWIPMIVNCPECTRFMETGINFKCCHGRGANK</sequence>
<protein>
    <submittedName>
        <fullName evidence="4">Protein SIEVE ELEMENT OCCLUSION B-like</fullName>
    </submittedName>
</protein>
<dbReference type="GeneID" id="111009579"/>
<feature type="domain" description="Sieve element occlusion N-terminal" evidence="1">
    <location>
        <begin position="20"/>
        <end position="285"/>
    </location>
</feature>
<organism evidence="3 4">
    <name type="scientific">Momordica charantia</name>
    <name type="common">Bitter gourd</name>
    <name type="synonym">Balsam pear</name>
    <dbReference type="NCBI Taxonomy" id="3673"/>
    <lineage>
        <taxon>Eukaryota</taxon>
        <taxon>Viridiplantae</taxon>
        <taxon>Streptophyta</taxon>
        <taxon>Embryophyta</taxon>
        <taxon>Tracheophyta</taxon>
        <taxon>Spermatophyta</taxon>
        <taxon>Magnoliopsida</taxon>
        <taxon>eudicotyledons</taxon>
        <taxon>Gunneridae</taxon>
        <taxon>Pentapetalae</taxon>
        <taxon>rosids</taxon>
        <taxon>fabids</taxon>
        <taxon>Cucurbitales</taxon>
        <taxon>Cucurbitaceae</taxon>
        <taxon>Momordiceae</taxon>
        <taxon>Momordica</taxon>
    </lineage>
</organism>